<accession>A0A1U9YWF5</accession>
<organism evidence="3 4">
    <name type="scientific">Martelella mediterranea DSM 17316</name>
    <dbReference type="NCBI Taxonomy" id="1122214"/>
    <lineage>
        <taxon>Bacteria</taxon>
        <taxon>Pseudomonadati</taxon>
        <taxon>Pseudomonadota</taxon>
        <taxon>Alphaproteobacteria</taxon>
        <taxon>Hyphomicrobiales</taxon>
        <taxon>Aurantimonadaceae</taxon>
        <taxon>Martelella</taxon>
    </lineage>
</organism>
<dbReference type="eggNOG" id="COG3181">
    <property type="taxonomic scope" value="Bacteria"/>
</dbReference>
<evidence type="ECO:0000256" key="2">
    <source>
        <dbReference type="SAM" id="SignalP"/>
    </source>
</evidence>
<keyword evidence="3" id="KW-0675">Receptor</keyword>
<dbReference type="InterPro" id="IPR042100">
    <property type="entry name" value="Bug_dom1"/>
</dbReference>
<keyword evidence="4" id="KW-1185">Reference proteome</keyword>
<dbReference type="Gene3D" id="3.40.190.150">
    <property type="entry name" value="Bordetella uptake gene, domain 1"/>
    <property type="match status" value="1"/>
</dbReference>
<dbReference type="PANTHER" id="PTHR42928">
    <property type="entry name" value="TRICARBOXYLATE-BINDING PROTEIN"/>
    <property type="match status" value="1"/>
</dbReference>
<dbReference type="EMBL" id="CP020330">
    <property type="protein sequence ID" value="AQZ49773.1"/>
    <property type="molecule type" value="Genomic_DNA"/>
</dbReference>
<dbReference type="Proteomes" id="UP000191135">
    <property type="component" value="Chromosome"/>
</dbReference>
<sequence precursor="true">MSLLKKSLLVVSAIALMSGSALADFPDRKVQVVYPWAAGTPTYGVSQLIAEAMSKQLGQAMPVVAKPGANGVLAMKSFLDEPADGYTIMDGYVAPLVISPIFGKADWTCADFTPLYAATANGFAIAMRPDETRWSDFPSFIEYLKANPAKTAYNGSGTSLPHLIAASVMQKMDTVSRAVPYDDLALGVKDLRNGILDWIIINPGVYEANKDQLKVLMTLSDTEDASETYGGAPRPSDFGLDIGVTGLAPAGWDWWLVRSDTPADRVEVLRNAMKSAMADPEVLKSIKAVGFQPLGYAPDEYLQTCDSVRSQLESGVKAVEWETKAIRAAN</sequence>
<evidence type="ECO:0000256" key="1">
    <source>
        <dbReference type="ARBA" id="ARBA00006987"/>
    </source>
</evidence>
<feature type="signal peptide" evidence="2">
    <location>
        <begin position="1"/>
        <end position="23"/>
    </location>
</feature>
<dbReference type="AlphaFoldDB" id="A0A1U9YWF5"/>
<dbReference type="PANTHER" id="PTHR42928:SF5">
    <property type="entry name" value="BLR1237 PROTEIN"/>
    <property type="match status" value="1"/>
</dbReference>
<dbReference type="InterPro" id="IPR005064">
    <property type="entry name" value="BUG"/>
</dbReference>
<proteinExistence type="inferred from homology"/>
<evidence type="ECO:0000313" key="3">
    <source>
        <dbReference type="EMBL" id="AQZ49773.1"/>
    </source>
</evidence>
<protein>
    <submittedName>
        <fullName evidence="3">Tripartite tricarboxylate transporter family receptor</fullName>
    </submittedName>
</protein>
<dbReference type="OrthoDB" id="8970543at2"/>
<name>A0A1U9YWF5_9HYPH</name>
<dbReference type="Gene3D" id="3.40.190.10">
    <property type="entry name" value="Periplasmic binding protein-like II"/>
    <property type="match status" value="1"/>
</dbReference>
<comment type="similarity">
    <text evidence="1">Belongs to the UPF0065 (bug) family.</text>
</comment>
<dbReference type="KEGG" id="mmed:Mame_00390"/>
<feature type="chain" id="PRO_5010726498" evidence="2">
    <location>
        <begin position="24"/>
        <end position="330"/>
    </location>
</feature>
<evidence type="ECO:0000313" key="4">
    <source>
        <dbReference type="Proteomes" id="UP000191135"/>
    </source>
</evidence>
<dbReference type="STRING" id="1122214.Mame_00390"/>
<dbReference type="Pfam" id="PF03401">
    <property type="entry name" value="TctC"/>
    <property type="match status" value="1"/>
</dbReference>
<gene>
    <name evidence="3" type="ORF">Mame_00390</name>
</gene>
<dbReference type="RefSeq" id="WP_018064614.1">
    <property type="nucleotide sequence ID" value="NZ_AQWH01000008.1"/>
</dbReference>
<keyword evidence="2" id="KW-0732">Signal</keyword>
<reference evidence="3 4" key="1">
    <citation type="submission" date="2017-03" db="EMBL/GenBank/DDBJ databases">
        <title>Foreign affairs: Plasmid Transfer between Roseobacters and Rhizobia.</title>
        <authorList>
            <person name="Bartling P."/>
            <person name="Bunk B."/>
            <person name="Overmann J."/>
            <person name="Brinkmann H."/>
            <person name="Petersen J."/>
        </authorList>
    </citation>
    <scope>NUCLEOTIDE SEQUENCE [LARGE SCALE GENOMIC DNA]</scope>
    <source>
        <strain evidence="3 4">MACL11</strain>
    </source>
</reference>